<dbReference type="EC" id="7.1.1.9" evidence="4"/>
<proteinExistence type="inferred from homology"/>
<keyword evidence="8 13" id="KW-1133">Transmembrane helix</keyword>
<feature type="transmembrane region" description="Helical" evidence="13">
    <location>
        <begin position="113"/>
        <end position="144"/>
    </location>
</feature>
<dbReference type="GO" id="GO:0004129">
    <property type="term" value="F:cytochrome-c oxidase activity"/>
    <property type="evidence" value="ECO:0007669"/>
    <property type="project" value="UniProtKB-EC"/>
</dbReference>
<keyword evidence="9 13" id="KW-0472">Membrane</keyword>
<reference evidence="14" key="2">
    <citation type="submission" date="2020-09" db="EMBL/GenBank/DDBJ databases">
        <authorList>
            <person name="Sun Q."/>
            <person name="Zhou Y."/>
        </authorList>
    </citation>
    <scope>NUCLEOTIDE SEQUENCE</scope>
    <source>
        <strain evidence="14">CGMCC 1.12813</strain>
    </source>
</reference>
<evidence type="ECO:0000313" key="15">
    <source>
        <dbReference type="Proteomes" id="UP000606922"/>
    </source>
</evidence>
<evidence type="ECO:0000256" key="10">
    <source>
        <dbReference type="ARBA" id="ARBA00031366"/>
    </source>
</evidence>
<evidence type="ECO:0000256" key="1">
    <source>
        <dbReference type="ARBA" id="ARBA00002536"/>
    </source>
</evidence>
<reference evidence="14" key="1">
    <citation type="journal article" date="2014" name="Int. J. Syst. Evol. Microbiol.">
        <title>Complete genome sequence of Corynebacterium casei LMG S-19264T (=DSM 44701T), isolated from a smear-ripened cheese.</title>
        <authorList>
            <consortium name="US DOE Joint Genome Institute (JGI-PGF)"/>
            <person name="Walter F."/>
            <person name="Albersmeier A."/>
            <person name="Kalinowski J."/>
            <person name="Ruckert C."/>
        </authorList>
    </citation>
    <scope>NUCLEOTIDE SEQUENCE</scope>
    <source>
        <strain evidence="14">CGMCC 1.12813</strain>
    </source>
</reference>
<protein>
    <recommendedName>
        <fullName evidence="4">cytochrome-c oxidase</fullName>
        <ecNumber evidence="4">7.1.1.9</ecNumber>
    </recommendedName>
    <alternativeName>
        <fullName evidence="11">Cytochrome aa3 subunit 4</fullName>
    </alternativeName>
    <alternativeName>
        <fullName evidence="10">Cytochrome c oxidase polypeptide IV</fullName>
    </alternativeName>
</protein>
<evidence type="ECO:0000256" key="12">
    <source>
        <dbReference type="ARBA" id="ARBA00047816"/>
    </source>
</evidence>
<gene>
    <name evidence="14" type="primary">ctaF</name>
    <name evidence="14" type="ORF">GCM10010979_16590</name>
</gene>
<accession>A0A916SJ60</accession>
<evidence type="ECO:0000313" key="14">
    <source>
        <dbReference type="EMBL" id="GGB02620.1"/>
    </source>
</evidence>
<comment type="similarity">
    <text evidence="3">Belongs to the cytochrome c oxidase bacterial subunit CtaF family.</text>
</comment>
<keyword evidence="5" id="KW-1003">Cell membrane</keyword>
<dbReference type="GO" id="GO:0022900">
    <property type="term" value="P:electron transport chain"/>
    <property type="evidence" value="ECO:0007669"/>
    <property type="project" value="InterPro"/>
</dbReference>
<organism evidence="14 15">
    <name type="scientific">Conyzicola nivalis</name>
    <dbReference type="NCBI Taxonomy" id="1477021"/>
    <lineage>
        <taxon>Bacteria</taxon>
        <taxon>Bacillati</taxon>
        <taxon>Actinomycetota</taxon>
        <taxon>Actinomycetes</taxon>
        <taxon>Micrococcales</taxon>
        <taxon>Microbacteriaceae</taxon>
        <taxon>Conyzicola</taxon>
    </lineage>
</organism>
<evidence type="ECO:0000256" key="6">
    <source>
        <dbReference type="ARBA" id="ARBA00022692"/>
    </source>
</evidence>
<dbReference type="Pfam" id="PF12270">
    <property type="entry name" value="Cyt_c_ox_IV"/>
    <property type="match status" value="1"/>
</dbReference>
<dbReference type="Proteomes" id="UP000606922">
    <property type="component" value="Unassembled WGS sequence"/>
</dbReference>
<evidence type="ECO:0000256" key="13">
    <source>
        <dbReference type="SAM" id="Phobius"/>
    </source>
</evidence>
<sequence>MGVNAKLFWILSAFFAVLAVVYTVWTLLYGAQDLAQDPGAGGKTGGVIEYTGSIGLLLAAAASALIAFYVGRLHSTQGGVLPEDRLDANIDDGDAEQGFFSPWSWWPVTLAGALALVFLGVAVGFWIAFVGVGLLAISIVGWVYEYYRGNFAH</sequence>
<comment type="subcellular location">
    <subcellularLocation>
        <location evidence="2">Cell membrane</location>
        <topology evidence="2">Multi-pass membrane protein</topology>
    </subcellularLocation>
</comment>
<evidence type="ECO:0000256" key="5">
    <source>
        <dbReference type="ARBA" id="ARBA00022475"/>
    </source>
</evidence>
<keyword evidence="7" id="KW-1278">Translocase</keyword>
<keyword evidence="15" id="KW-1185">Reference proteome</keyword>
<dbReference type="EMBL" id="BMGB01000001">
    <property type="protein sequence ID" value="GGB02620.1"/>
    <property type="molecule type" value="Genomic_DNA"/>
</dbReference>
<evidence type="ECO:0000256" key="2">
    <source>
        <dbReference type="ARBA" id="ARBA00004651"/>
    </source>
</evidence>
<dbReference type="GO" id="GO:0005886">
    <property type="term" value="C:plasma membrane"/>
    <property type="evidence" value="ECO:0007669"/>
    <property type="project" value="UniProtKB-SubCell"/>
</dbReference>
<evidence type="ECO:0000256" key="8">
    <source>
        <dbReference type="ARBA" id="ARBA00022989"/>
    </source>
</evidence>
<evidence type="ECO:0000256" key="4">
    <source>
        <dbReference type="ARBA" id="ARBA00012949"/>
    </source>
</evidence>
<evidence type="ECO:0000256" key="7">
    <source>
        <dbReference type="ARBA" id="ARBA00022967"/>
    </source>
</evidence>
<feature type="transmembrane region" description="Helical" evidence="13">
    <location>
        <begin position="50"/>
        <end position="70"/>
    </location>
</feature>
<feature type="transmembrane region" description="Helical" evidence="13">
    <location>
        <begin position="7"/>
        <end position="30"/>
    </location>
</feature>
<dbReference type="RefSeq" id="WP_188510169.1">
    <property type="nucleotide sequence ID" value="NZ_BMGB01000001.1"/>
</dbReference>
<evidence type="ECO:0000256" key="3">
    <source>
        <dbReference type="ARBA" id="ARBA00006870"/>
    </source>
</evidence>
<comment type="function">
    <text evidence="1">Part of cytochrome c oxidase, its function is unknown.</text>
</comment>
<dbReference type="PIRSF" id="PIRSF017385">
    <property type="entry name" value="CtaF"/>
    <property type="match status" value="1"/>
</dbReference>
<comment type="caution">
    <text evidence="14">The sequence shown here is derived from an EMBL/GenBank/DDBJ whole genome shotgun (WGS) entry which is preliminary data.</text>
</comment>
<comment type="catalytic activity">
    <reaction evidence="12">
        <text>4 Fe(II)-[cytochrome c] + O2 + 8 H(+)(in) = 4 Fe(III)-[cytochrome c] + 2 H2O + 4 H(+)(out)</text>
        <dbReference type="Rhea" id="RHEA:11436"/>
        <dbReference type="Rhea" id="RHEA-COMP:10350"/>
        <dbReference type="Rhea" id="RHEA-COMP:14399"/>
        <dbReference type="ChEBI" id="CHEBI:15377"/>
        <dbReference type="ChEBI" id="CHEBI:15378"/>
        <dbReference type="ChEBI" id="CHEBI:15379"/>
        <dbReference type="ChEBI" id="CHEBI:29033"/>
        <dbReference type="ChEBI" id="CHEBI:29034"/>
        <dbReference type="EC" id="7.1.1.9"/>
    </reaction>
</comment>
<evidence type="ECO:0000256" key="11">
    <source>
        <dbReference type="ARBA" id="ARBA00031401"/>
    </source>
</evidence>
<name>A0A916SJ60_9MICO</name>
<dbReference type="InterPro" id="IPR021050">
    <property type="entry name" value="Cyt_c_oxidase_su4_actinobac"/>
</dbReference>
<evidence type="ECO:0000256" key="9">
    <source>
        <dbReference type="ARBA" id="ARBA00023136"/>
    </source>
</evidence>
<keyword evidence="6 13" id="KW-0812">Transmembrane</keyword>
<dbReference type="AlphaFoldDB" id="A0A916SJ60"/>